<dbReference type="SUPFAM" id="SSF48452">
    <property type="entry name" value="TPR-like"/>
    <property type="match status" value="1"/>
</dbReference>
<reference evidence="9 10" key="1">
    <citation type="journal article" date="2014" name="Int. J. Syst. Evol. Microbiol.">
        <title>Carboxylicivirga gen. nov. in the family Marinilabiliaceae with two novel species, Carboxylicivirga mesophila sp. nov. and Carboxylicivirga taeanensis sp. nov., and reclassification of Cytophaga fermentans as Saccharicrinis fermentans gen. nov., comb. nov.</title>
        <authorList>
            <person name="Yang S.H."/>
            <person name="Seo H.S."/>
            <person name="Woo J.H."/>
            <person name="Oh H.M."/>
            <person name="Jang H."/>
            <person name="Lee J.H."/>
            <person name="Kim S.J."/>
            <person name="Kwon K.K."/>
        </authorList>
    </citation>
    <scope>NUCLEOTIDE SEQUENCE [LARGE SCALE GENOMIC DNA]</scope>
    <source>
        <strain evidence="9 10">JCM 18290</strain>
    </source>
</reference>
<keyword evidence="4" id="KW-0472">Membrane</keyword>
<dbReference type="InterPro" id="IPR012944">
    <property type="entry name" value="SusD_RagB_dom"/>
</dbReference>
<dbReference type="InterPro" id="IPR033985">
    <property type="entry name" value="SusD-like_N"/>
</dbReference>
<name>A0ABS5K5F4_9BACT</name>
<sequence>MKPITKYIALFMGLFLLSSCNDWLDIVQEGEVPSDEIDYTDSSQMYGPVSGVYAITRERLAQWEMWPLLNIRGDEVTKGGGSESDQGEYLYLEEFNYNQAKGFWALNNTWVALYKIVFATHDNQELIENFREHLVSEEQLALADQYDAEIIFHRALAYYFISNLWGNAPIINPDDITYGIPYQPYRNSVESLRAYIYEELDFCIEHLPETQSSRKGAVTKYAAMALKAKVALMESDYNMVASLTDEIIDKAGLYLYEDYYNLFKVPGKLASESLYELQYTDFDTGDGQQVYGGAWFQHQGPRNNPAPISGWGFMLLRPEFLDFMKDRNEEVRWDVAVLESGATTPAGDEIEIFEPNYMDIKAHYNGKAYLPKDQMTPGRNDYGSNNNIRVLRYADVLLMNAEARLQIGGDVATPFNEVRRRAGMDPISGITLDDILDERRAELSVEWGNRFFDLVRTGKAASVLDGFETGKHEYLPIPLFQEDLNPNLAGPIKDE</sequence>
<dbReference type="RefSeq" id="WP_212224622.1">
    <property type="nucleotide sequence ID" value="NZ_JAGUCN010000001.1"/>
</dbReference>
<evidence type="ECO:0000313" key="10">
    <source>
        <dbReference type="Proteomes" id="UP000721861"/>
    </source>
</evidence>
<keyword evidence="10" id="KW-1185">Reference proteome</keyword>
<feature type="domain" description="SusD-like N-terminal" evidence="8">
    <location>
        <begin position="106"/>
        <end position="232"/>
    </location>
</feature>
<evidence type="ECO:0000256" key="1">
    <source>
        <dbReference type="ARBA" id="ARBA00004442"/>
    </source>
</evidence>
<protein>
    <submittedName>
        <fullName evidence="9">RagB/SusD family nutrient uptake outer membrane protein</fullName>
    </submittedName>
</protein>
<evidence type="ECO:0000259" key="8">
    <source>
        <dbReference type="Pfam" id="PF14322"/>
    </source>
</evidence>
<evidence type="ECO:0000256" key="3">
    <source>
        <dbReference type="ARBA" id="ARBA00022729"/>
    </source>
</evidence>
<feature type="domain" description="RagB/SusD" evidence="7">
    <location>
        <begin position="272"/>
        <end position="471"/>
    </location>
</feature>
<dbReference type="Pfam" id="PF07980">
    <property type="entry name" value="SusD_RagB"/>
    <property type="match status" value="1"/>
</dbReference>
<accession>A0ABS5K5F4</accession>
<dbReference type="EMBL" id="JAGUCN010000001">
    <property type="protein sequence ID" value="MBS2210152.1"/>
    <property type="molecule type" value="Genomic_DNA"/>
</dbReference>
<evidence type="ECO:0000313" key="9">
    <source>
        <dbReference type="EMBL" id="MBS2210152.1"/>
    </source>
</evidence>
<evidence type="ECO:0000256" key="6">
    <source>
        <dbReference type="SAM" id="SignalP"/>
    </source>
</evidence>
<proteinExistence type="inferred from homology"/>
<comment type="subcellular location">
    <subcellularLocation>
        <location evidence="1">Cell outer membrane</location>
    </subcellularLocation>
</comment>
<dbReference type="Pfam" id="PF14322">
    <property type="entry name" value="SusD-like_3"/>
    <property type="match status" value="1"/>
</dbReference>
<keyword evidence="5" id="KW-0998">Cell outer membrane</keyword>
<feature type="chain" id="PRO_5045914121" evidence="6">
    <location>
        <begin position="25"/>
        <end position="495"/>
    </location>
</feature>
<comment type="similarity">
    <text evidence="2">Belongs to the SusD family.</text>
</comment>
<dbReference type="PROSITE" id="PS51257">
    <property type="entry name" value="PROKAR_LIPOPROTEIN"/>
    <property type="match status" value="1"/>
</dbReference>
<dbReference type="Gene3D" id="1.25.40.390">
    <property type="match status" value="1"/>
</dbReference>
<gene>
    <name evidence="9" type="ORF">KEM09_02000</name>
</gene>
<evidence type="ECO:0000256" key="2">
    <source>
        <dbReference type="ARBA" id="ARBA00006275"/>
    </source>
</evidence>
<evidence type="ECO:0000256" key="4">
    <source>
        <dbReference type="ARBA" id="ARBA00023136"/>
    </source>
</evidence>
<dbReference type="InterPro" id="IPR011990">
    <property type="entry name" value="TPR-like_helical_dom_sf"/>
</dbReference>
<evidence type="ECO:0000259" key="7">
    <source>
        <dbReference type="Pfam" id="PF07980"/>
    </source>
</evidence>
<keyword evidence="3 6" id="KW-0732">Signal</keyword>
<comment type="caution">
    <text evidence="9">The sequence shown here is derived from an EMBL/GenBank/DDBJ whole genome shotgun (WGS) entry which is preliminary data.</text>
</comment>
<feature type="signal peptide" evidence="6">
    <location>
        <begin position="1"/>
        <end position="24"/>
    </location>
</feature>
<evidence type="ECO:0000256" key="5">
    <source>
        <dbReference type="ARBA" id="ARBA00023237"/>
    </source>
</evidence>
<dbReference type="Proteomes" id="UP000721861">
    <property type="component" value="Unassembled WGS sequence"/>
</dbReference>
<organism evidence="9 10">
    <name type="scientific">Carboxylicivirga mesophila</name>
    <dbReference type="NCBI Taxonomy" id="1166478"/>
    <lineage>
        <taxon>Bacteria</taxon>
        <taxon>Pseudomonadati</taxon>
        <taxon>Bacteroidota</taxon>
        <taxon>Bacteroidia</taxon>
        <taxon>Marinilabiliales</taxon>
        <taxon>Marinilabiliaceae</taxon>
        <taxon>Carboxylicivirga</taxon>
    </lineage>
</organism>